<proteinExistence type="predicted"/>
<dbReference type="Proteomes" id="UP000032430">
    <property type="component" value="Chromosome I"/>
</dbReference>
<dbReference type="KEGG" id="lfa:LFA_1893"/>
<protein>
    <submittedName>
        <fullName evidence="1">Uncharacterized protein</fullName>
    </submittedName>
</protein>
<organism evidence="1 2">
    <name type="scientific">Legionella fallonii LLAP-10</name>
    <dbReference type="NCBI Taxonomy" id="1212491"/>
    <lineage>
        <taxon>Bacteria</taxon>
        <taxon>Pseudomonadati</taxon>
        <taxon>Pseudomonadota</taxon>
        <taxon>Gammaproteobacteria</taxon>
        <taxon>Legionellales</taxon>
        <taxon>Legionellaceae</taxon>
        <taxon>Legionella</taxon>
    </lineage>
</organism>
<accession>A0A098G489</accession>
<evidence type="ECO:0000313" key="1">
    <source>
        <dbReference type="EMBL" id="CEG57287.1"/>
    </source>
</evidence>
<dbReference type="EMBL" id="LN614827">
    <property type="protein sequence ID" value="CEG57287.1"/>
    <property type="molecule type" value="Genomic_DNA"/>
</dbReference>
<keyword evidence="2" id="KW-1185">Reference proteome</keyword>
<gene>
    <name evidence="1" type="ORF">LFA_1893</name>
</gene>
<evidence type="ECO:0000313" key="2">
    <source>
        <dbReference type="Proteomes" id="UP000032430"/>
    </source>
</evidence>
<name>A0A098G489_9GAMM</name>
<reference evidence="2" key="1">
    <citation type="submission" date="2014-09" db="EMBL/GenBank/DDBJ databases">
        <authorList>
            <person name="Gomez-Valero L."/>
        </authorList>
    </citation>
    <scope>NUCLEOTIDE SEQUENCE [LARGE SCALE GENOMIC DNA]</scope>
    <source>
        <strain evidence="2">ATCC700992</strain>
    </source>
</reference>
<dbReference type="AlphaFoldDB" id="A0A098G489"/>
<sequence length="54" mass="6483">MKQQDIKVSNLIRIVEVLGYSVVLQKCEEKLTLDDEVRENKHHLMHELRLILKR</sequence>
<dbReference type="HOGENOM" id="CLU_3044846_0_0_6"/>